<evidence type="ECO:0000313" key="1">
    <source>
        <dbReference type="EMBL" id="OHS95218.1"/>
    </source>
</evidence>
<proteinExistence type="predicted"/>
<protein>
    <submittedName>
        <fullName evidence="1">Uncharacterized protein</fullName>
    </submittedName>
</protein>
<organism evidence="1 2">
    <name type="scientific">Tritrichomonas foetus</name>
    <dbReference type="NCBI Taxonomy" id="1144522"/>
    <lineage>
        <taxon>Eukaryota</taxon>
        <taxon>Metamonada</taxon>
        <taxon>Parabasalia</taxon>
        <taxon>Tritrichomonadida</taxon>
        <taxon>Tritrichomonadidae</taxon>
        <taxon>Tritrichomonas</taxon>
    </lineage>
</organism>
<dbReference type="EMBL" id="MLAK01001259">
    <property type="protein sequence ID" value="OHS95218.1"/>
    <property type="molecule type" value="Genomic_DNA"/>
</dbReference>
<dbReference type="AlphaFoldDB" id="A0A1J4J7M2"/>
<dbReference type="Proteomes" id="UP000179807">
    <property type="component" value="Unassembled WGS sequence"/>
</dbReference>
<dbReference type="OrthoDB" id="10260963at2759"/>
<accession>A0A1J4J7M2</accession>
<reference evidence="1" key="1">
    <citation type="submission" date="2016-10" db="EMBL/GenBank/DDBJ databases">
        <authorList>
            <person name="Benchimol M."/>
            <person name="Almeida L.G."/>
            <person name="Vasconcelos A.T."/>
            <person name="Perreira-Neves A."/>
            <person name="Rosa I.A."/>
            <person name="Tasca T."/>
            <person name="Bogo M.R."/>
            <person name="de Souza W."/>
        </authorList>
    </citation>
    <scope>NUCLEOTIDE SEQUENCE [LARGE SCALE GENOMIC DNA]</scope>
    <source>
        <strain evidence="1">K</strain>
    </source>
</reference>
<sequence>MKKSPAPEKKPCQCPSQLKTYAATFCGGFTSGVAGEILVLVQDGKLSVGSLASPAFSDACVISGIQQVCKDYSKNTMKQTATFAKLSKENPLVFGACTGFPMWALTRVFATPIQNSRKKDAKPYDNFVSSIFNDVGYHTCKNGIDEYFNQRVFPKLLPQLPNFPAQKAVEAAIAGAIGAGCYVIAWPYKTALTGQTFGQAVQLMNKNFPKVALKKLTYTLVRPEYGKLLK</sequence>
<gene>
    <name evidence="1" type="ORF">TRFO_02181</name>
</gene>
<comment type="caution">
    <text evidence="1">The sequence shown here is derived from an EMBL/GenBank/DDBJ whole genome shotgun (WGS) entry which is preliminary data.</text>
</comment>
<dbReference type="VEuPathDB" id="TrichDB:TRFO_02181"/>
<dbReference type="RefSeq" id="XP_068348355.1">
    <property type="nucleotide sequence ID" value="XM_068490528.1"/>
</dbReference>
<evidence type="ECO:0000313" key="2">
    <source>
        <dbReference type="Proteomes" id="UP000179807"/>
    </source>
</evidence>
<keyword evidence="2" id="KW-1185">Reference proteome</keyword>
<dbReference type="GeneID" id="94825232"/>
<name>A0A1J4J7M2_9EUKA</name>